<dbReference type="SUPFAM" id="SSF52242">
    <property type="entry name" value="Cobalamin (vitamin B12)-binding domain"/>
    <property type="match status" value="1"/>
</dbReference>
<dbReference type="GO" id="GO:0031419">
    <property type="term" value="F:cobalamin binding"/>
    <property type="evidence" value="ECO:0007669"/>
    <property type="project" value="InterPro"/>
</dbReference>
<dbReference type="EMBL" id="AQQW01000007">
    <property type="protein sequence ID" value="ETW12346.1"/>
    <property type="molecule type" value="Genomic_DNA"/>
</dbReference>
<dbReference type="Gene3D" id="3.40.50.280">
    <property type="entry name" value="Cobalamin-binding domain"/>
    <property type="match status" value="1"/>
</dbReference>
<dbReference type="RefSeq" id="WP_051487750.1">
    <property type="nucleotide sequence ID" value="NZ_AQQW01000007.1"/>
</dbReference>
<dbReference type="AlphaFoldDB" id="W4HJN7"/>
<dbReference type="GO" id="GO:0046872">
    <property type="term" value="F:metal ion binding"/>
    <property type="evidence" value="ECO:0007669"/>
    <property type="project" value="InterPro"/>
</dbReference>
<evidence type="ECO:0000259" key="1">
    <source>
        <dbReference type="PROSITE" id="PS51332"/>
    </source>
</evidence>
<feature type="domain" description="B12-binding" evidence="1">
    <location>
        <begin position="122"/>
        <end position="249"/>
    </location>
</feature>
<reference evidence="2 3" key="1">
    <citation type="journal article" date="2014" name="Antonie Van Leeuwenhoek">
        <title>Roseivivax atlanticus sp. nov., isolated from surface seawater of the Atlantic Ocean.</title>
        <authorList>
            <person name="Li G."/>
            <person name="Lai Q."/>
            <person name="Liu X."/>
            <person name="Sun F."/>
            <person name="Shao Z."/>
        </authorList>
    </citation>
    <scope>NUCLEOTIDE SEQUENCE [LARGE SCALE GENOMIC DNA]</scope>
    <source>
        <strain evidence="2 3">22II-s10s</strain>
    </source>
</reference>
<dbReference type="eggNOG" id="COG2185">
    <property type="taxonomic scope" value="Bacteria"/>
</dbReference>
<keyword evidence="3" id="KW-1185">Reference proteome</keyword>
<protein>
    <submittedName>
        <fullName evidence="2">Regulatory protein PpaA</fullName>
    </submittedName>
</protein>
<dbReference type="InterPro" id="IPR006158">
    <property type="entry name" value="Cobalamin-bd"/>
</dbReference>
<dbReference type="Proteomes" id="UP000019063">
    <property type="component" value="Unassembled WGS sequence"/>
</dbReference>
<name>W4HJN7_9RHOB</name>
<comment type="caution">
    <text evidence="2">The sequence shown here is derived from an EMBL/GenBank/DDBJ whole genome shotgun (WGS) entry which is preliminary data.</text>
</comment>
<organism evidence="2 3">
    <name type="scientific">Roseivivax marinus</name>
    <dbReference type="NCBI Taxonomy" id="1379903"/>
    <lineage>
        <taxon>Bacteria</taxon>
        <taxon>Pseudomonadati</taxon>
        <taxon>Pseudomonadota</taxon>
        <taxon>Alphaproteobacteria</taxon>
        <taxon>Rhodobacterales</taxon>
        <taxon>Roseobacteraceae</taxon>
        <taxon>Roseivivax</taxon>
    </lineage>
</organism>
<accession>W4HJN7</accession>
<dbReference type="InterPro" id="IPR036724">
    <property type="entry name" value="Cobalamin-bd_sf"/>
</dbReference>
<proteinExistence type="predicted"/>
<sequence length="251" mass="26979">MIDADRDLSPEITTLADGIVRLLNGHGSRRCETRLTRAVAWLRIAAGATRFDPDVVHEALTEMRVPDDDIVDFCIPQVARQFGDAWCEDRCGFAEVTIATARLQALLIRLQPHGAEDPDGTGRTALLMTVPGDHHTLGARVAAAQLVRRGVAVRTLHAAHPDEAERALADGDYDMALISCASAHRLPAARTLCEAIHRSARPPRLVALGGLVLDFDGDLQHMTGVDIVTNDIRTALALCRARGAGQAQAAP</sequence>
<dbReference type="STRING" id="1379903.ATO8_12376"/>
<dbReference type="Pfam" id="PF02310">
    <property type="entry name" value="B12-binding"/>
    <property type="match status" value="1"/>
</dbReference>
<dbReference type="PROSITE" id="PS51332">
    <property type="entry name" value="B12_BINDING"/>
    <property type="match status" value="1"/>
</dbReference>
<gene>
    <name evidence="2" type="ORF">ATO8_12376</name>
</gene>
<evidence type="ECO:0000313" key="3">
    <source>
        <dbReference type="Proteomes" id="UP000019063"/>
    </source>
</evidence>
<evidence type="ECO:0000313" key="2">
    <source>
        <dbReference type="EMBL" id="ETW12346.1"/>
    </source>
</evidence>